<dbReference type="InterPro" id="IPR036366">
    <property type="entry name" value="PGBDSf"/>
</dbReference>
<keyword evidence="1" id="KW-0378">Hydrolase</keyword>
<accession>A0A7W4US39</accession>
<name>A0A7W4US39_9MICO</name>
<reference evidence="1 2" key="1">
    <citation type="submission" date="2020-08" db="EMBL/GenBank/DDBJ databases">
        <title>Sequencing the genomes of 1000 actinobacteria strains.</title>
        <authorList>
            <person name="Klenk H.-P."/>
        </authorList>
    </citation>
    <scope>NUCLEOTIDE SEQUENCE [LARGE SCALE GENOMIC DNA]</scope>
    <source>
        <strain evidence="1 2">DSM 20419</strain>
    </source>
</reference>
<keyword evidence="2" id="KW-1185">Reference proteome</keyword>
<sequence>MAVWAQPSNATSRSNIQALLKQANRYSGPVDGIWGANTIRGIQITCNASDEYSDITVDGVPGPSTARAVALYGSYATQPLNYNEVLASIHWSKFHKRLSEVVRIYFPR</sequence>
<dbReference type="AlphaFoldDB" id="A0A7W4US39"/>
<gene>
    <name evidence="1" type="ORF">FHX72_003800</name>
</gene>
<dbReference type="GO" id="GO:0016787">
    <property type="term" value="F:hydrolase activity"/>
    <property type="evidence" value="ECO:0007669"/>
    <property type="project" value="UniProtKB-KW"/>
</dbReference>
<dbReference type="Proteomes" id="UP000545286">
    <property type="component" value="Unassembled WGS sequence"/>
</dbReference>
<dbReference type="InterPro" id="IPR036365">
    <property type="entry name" value="PGBD-like_sf"/>
</dbReference>
<dbReference type="RefSeq" id="WP_183627024.1">
    <property type="nucleotide sequence ID" value="NZ_JACHWJ010000012.1"/>
</dbReference>
<proteinExistence type="predicted"/>
<protein>
    <submittedName>
        <fullName evidence="1">Peptidoglycan hydrolase-like protein with peptidoglycan-binding domain</fullName>
    </submittedName>
</protein>
<dbReference type="Gene3D" id="1.10.101.10">
    <property type="entry name" value="PGBD-like superfamily/PGBD"/>
    <property type="match status" value="1"/>
</dbReference>
<evidence type="ECO:0000313" key="1">
    <source>
        <dbReference type="EMBL" id="MBB2959631.1"/>
    </source>
</evidence>
<organism evidence="1 2">
    <name type="scientific">Pseudoclavibacter helvolus</name>
    <dbReference type="NCBI Taxonomy" id="255205"/>
    <lineage>
        <taxon>Bacteria</taxon>
        <taxon>Bacillati</taxon>
        <taxon>Actinomycetota</taxon>
        <taxon>Actinomycetes</taxon>
        <taxon>Micrococcales</taxon>
        <taxon>Microbacteriaceae</taxon>
        <taxon>Pseudoclavibacter</taxon>
    </lineage>
</organism>
<dbReference type="SUPFAM" id="SSF47090">
    <property type="entry name" value="PGBD-like"/>
    <property type="match status" value="1"/>
</dbReference>
<comment type="caution">
    <text evidence="1">The sequence shown here is derived from an EMBL/GenBank/DDBJ whole genome shotgun (WGS) entry which is preliminary data.</text>
</comment>
<evidence type="ECO:0000313" key="2">
    <source>
        <dbReference type="Proteomes" id="UP000545286"/>
    </source>
</evidence>
<dbReference type="EMBL" id="JACHWJ010000012">
    <property type="protein sequence ID" value="MBB2959631.1"/>
    <property type="molecule type" value="Genomic_DNA"/>
</dbReference>